<comment type="caution">
    <text evidence="1">The sequence shown here is derived from an EMBL/GenBank/DDBJ whole genome shotgun (WGS) entry which is preliminary data.</text>
</comment>
<sequence length="268" mass="29048">MQSVSAAAALVAPAPRAYHDDPSVLAFYHDLVEPFGSVVDEELLRNGANVFHRDIADTLLDDEEIRDLDADLVIVTHALPDVHPFTAVASHMNMRLGGKATSFAISEQGLAAPFTALRVMSGFQRSARSRRAVIAVLEQTTMPTHHPLVHDGEPLVDSGALLVFGGDQGLRVDAVESAESVASATERIREIAAADPGGTLVVVGPWDTWADLDGTAEVRRVEAGSYCTSVWLDLARNWRNWQENHTTVVLCDVEPRTGRAHLAALKFR</sequence>
<protein>
    <submittedName>
        <fullName evidence="1">Uncharacterized protein</fullName>
    </submittedName>
</protein>
<organism evidence="1 2">
    <name type="scientific">Saccharopolyspora taberi</name>
    <dbReference type="NCBI Taxonomy" id="60895"/>
    <lineage>
        <taxon>Bacteria</taxon>
        <taxon>Bacillati</taxon>
        <taxon>Actinomycetota</taxon>
        <taxon>Actinomycetes</taxon>
        <taxon>Pseudonocardiales</taxon>
        <taxon>Pseudonocardiaceae</taxon>
        <taxon>Saccharopolyspora</taxon>
    </lineage>
</organism>
<gene>
    <name evidence="1" type="ORF">GCM10010470_20610</name>
</gene>
<dbReference type="Gene3D" id="3.40.47.10">
    <property type="match status" value="1"/>
</dbReference>
<dbReference type="Proteomes" id="UP001500979">
    <property type="component" value="Unassembled WGS sequence"/>
</dbReference>
<accession>A0ABN3VA75</accession>
<keyword evidence="2" id="KW-1185">Reference proteome</keyword>
<reference evidence="1 2" key="1">
    <citation type="journal article" date="2019" name="Int. J. Syst. Evol. Microbiol.">
        <title>The Global Catalogue of Microorganisms (GCM) 10K type strain sequencing project: providing services to taxonomists for standard genome sequencing and annotation.</title>
        <authorList>
            <consortium name="The Broad Institute Genomics Platform"/>
            <consortium name="The Broad Institute Genome Sequencing Center for Infectious Disease"/>
            <person name="Wu L."/>
            <person name="Ma J."/>
        </authorList>
    </citation>
    <scope>NUCLEOTIDE SEQUENCE [LARGE SCALE GENOMIC DNA]</scope>
    <source>
        <strain evidence="1 2">JCM 9383</strain>
    </source>
</reference>
<evidence type="ECO:0000313" key="1">
    <source>
        <dbReference type="EMBL" id="GAA2786233.1"/>
    </source>
</evidence>
<name>A0ABN3VA75_9PSEU</name>
<dbReference type="InterPro" id="IPR016039">
    <property type="entry name" value="Thiolase-like"/>
</dbReference>
<proteinExistence type="predicted"/>
<dbReference type="SUPFAM" id="SSF53901">
    <property type="entry name" value="Thiolase-like"/>
    <property type="match status" value="1"/>
</dbReference>
<dbReference type="RefSeq" id="WP_344679332.1">
    <property type="nucleotide sequence ID" value="NZ_BAAAUX010000011.1"/>
</dbReference>
<evidence type="ECO:0000313" key="2">
    <source>
        <dbReference type="Proteomes" id="UP001500979"/>
    </source>
</evidence>
<dbReference type="EMBL" id="BAAAUX010000011">
    <property type="protein sequence ID" value="GAA2786233.1"/>
    <property type="molecule type" value="Genomic_DNA"/>
</dbReference>